<evidence type="ECO:0000313" key="12">
    <source>
        <dbReference type="Proteomes" id="UP000010482"/>
    </source>
</evidence>
<dbReference type="KEGG" id="dsl:Dacsa_1977"/>
<evidence type="ECO:0000256" key="7">
    <source>
        <dbReference type="ARBA" id="ARBA00023004"/>
    </source>
</evidence>
<gene>
    <name evidence="11" type="ORF">Dacsa_1977</name>
</gene>
<dbReference type="GO" id="GO:0004392">
    <property type="term" value="F:heme oxygenase (decyclizing) activity"/>
    <property type="evidence" value="ECO:0007669"/>
    <property type="project" value="UniProtKB-EC"/>
</dbReference>
<organism evidence="11 12">
    <name type="scientific">Dactylococcopsis salina (strain PCC 8305)</name>
    <name type="common">Myxobactron salinum</name>
    <dbReference type="NCBI Taxonomy" id="13035"/>
    <lineage>
        <taxon>Bacteria</taxon>
        <taxon>Bacillati</taxon>
        <taxon>Cyanobacteriota</taxon>
        <taxon>Cyanophyceae</taxon>
        <taxon>Nodosilineales</taxon>
        <taxon>Cymatolegaceae</taxon>
        <taxon>Dactylococcopsis</taxon>
    </lineage>
</organism>
<dbReference type="GO" id="GO:0020037">
    <property type="term" value="F:heme binding"/>
    <property type="evidence" value="ECO:0007669"/>
    <property type="project" value="TreeGrafter"/>
</dbReference>
<dbReference type="CDD" id="cd19165">
    <property type="entry name" value="HemeO"/>
    <property type="match status" value="1"/>
</dbReference>
<dbReference type="PRINTS" id="PR00088">
    <property type="entry name" value="HAEMOXYGNASE"/>
</dbReference>
<accession>K9YUP5</accession>
<evidence type="ECO:0000313" key="11">
    <source>
        <dbReference type="EMBL" id="AFZ50624.1"/>
    </source>
</evidence>
<evidence type="ECO:0000256" key="9">
    <source>
        <dbReference type="PIRSR" id="PIRSR000343-1"/>
    </source>
</evidence>
<keyword evidence="7 10" id="KW-0408">Iron</keyword>
<dbReference type="RefSeq" id="WP_015229620.1">
    <property type="nucleotide sequence ID" value="NC_019780.1"/>
</dbReference>
<evidence type="ECO:0000256" key="6">
    <source>
        <dbReference type="ARBA" id="ARBA00023002"/>
    </source>
</evidence>
<evidence type="ECO:0000256" key="8">
    <source>
        <dbReference type="ARBA" id="ARBA00048328"/>
    </source>
</evidence>
<dbReference type="PANTHER" id="PTHR10720:SF0">
    <property type="entry name" value="HEME OXYGENASE"/>
    <property type="match status" value="1"/>
</dbReference>
<feature type="binding site" evidence="9">
    <location>
        <position position="175"/>
    </location>
    <ligand>
        <name>heme b</name>
        <dbReference type="ChEBI" id="CHEBI:60344"/>
    </ligand>
</feature>
<evidence type="ECO:0000256" key="5">
    <source>
        <dbReference type="ARBA" id="ARBA00022723"/>
    </source>
</evidence>
<name>K9YUP5_DACS8</name>
<feature type="binding site" evidence="9">
    <location>
        <position position="9"/>
    </location>
    <ligand>
        <name>heme b</name>
        <dbReference type="ChEBI" id="CHEBI:60344"/>
    </ligand>
</feature>
<dbReference type="GO" id="GO:0015979">
    <property type="term" value="P:photosynthesis"/>
    <property type="evidence" value="ECO:0007669"/>
    <property type="project" value="UniProtKB-KW"/>
</dbReference>
<dbReference type="Gene3D" id="1.20.910.10">
    <property type="entry name" value="Heme oxygenase-like"/>
    <property type="match status" value="1"/>
</dbReference>
<evidence type="ECO:0000256" key="1">
    <source>
        <dbReference type="ARBA" id="ARBA00006134"/>
    </source>
</evidence>
<dbReference type="InterPro" id="IPR002051">
    <property type="entry name" value="Haem_Oase"/>
</dbReference>
<dbReference type="eggNOG" id="COG5398">
    <property type="taxonomic scope" value="Bacteria"/>
</dbReference>
<dbReference type="InterPro" id="IPR018207">
    <property type="entry name" value="Haem_oxygenase_CS"/>
</dbReference>
<evidence type="ECO:0000256" key="3">
    <source>
        <dbReference type="ARBA" id="ARBA00022531"/>
    </source>
</evidence>
<keyword evidence="12" id="KW-1185">Reference proteome</keyword>
<dbReference type="Proteomes" id="UP000010482">
    <property type="component" value="Chromosome"/>
</dbReference>
<comment type="catalytic activity">
    <reaction evidence="8">
        <text>heme b + 3 reduced [NADPH--hemoprotein reductase] + 3 O2 = biliverdin IXalpha + CO + Fe(2+) + 3 oxidized [NADPH--hemoprotein reductase] + 3 H2O + H(+)</text>
        <dbReference type="Rhea" id="RHEA:21764"/>
        <dbReference type="Rhea" id="RHEA-COMP:11964"/>
        <dbReference type="Rhea" id="RHEA-COMP:11965"/>
        <dbReference type="ChEBI" id="CHEBI:15377"/>
        <dbReference type="ChEBI" id="CHEBI:15378"/>
        <dbReference type="ChEBI" id="CHEBI:15379"/>
        <dbReference type="ChEBI" id="CHEBI:17245"/>
        <dbReference type="ChEBI" id="CHEBI:29033"/>
        <dbReference type="ChEBI" id="CHEBI:57618"/>
        <dbReference type="ChEBI" id="CHEBI:57991"/>
        <dbReference type="ChEBI" id="CHEBI:58210"/>
        <dbReference type="ChEBI" id="CHEBI:60344"/>
        <dbReference type="EC" id="1.14.14.18"/>
    </reaction>
</comment>
<dbReference type="STRING" id="13035.Dacsa_1977"/>
<dbReference type="OrthoDB" id="5493802at2"/>
<dbReference type="AlphaFoldDB" id="K9YUP5"/>
<feature type="binding site" evidence="9">
    <location>
        <position position="124"/>
    </location>
    <ligand>
        <name>heme b</name>
        <dbReference type="ChEBI" id="CHEBI:60344"/>
    </ligand>
</feature>
<dbReference type="InterPro" id="IPR016053">
    <property type="entry name" value="Haem_Oase-like"/>
</dbReference>
<dbReference type="GO" id="GO:0006979">
    <property type="term" value="P:response to oxidative stress"/>
    <property type="evidence" value="ECO:0007669"/>
    <property type="project" value="TreeGrafter"/>
</dbReference>
<reference evidence="11" key="1">
    <citation type="submission" date="2012-04" db="EMBL/GenBank/DDBJ databases">
        <title>Finished genome of Dactylococcopsis salina PCC 8305.</title>
        <authorList>
            <consortium name="US DOE Joint Genome Institute"/>
            <person name="Gugger M."/>
            <person name="Coursin T."/>
            <person name="Rippka R."/>
            <person name="Tandeau De Marsac N."/>
            <person name="Huntemann M."/>
            <person name="Wei C.-L."/>
            <person name="Han J."/>
            <person name="Detter J.C."/>
            <person name="Han C."/>
            <person name="Tapia R."/>
            <person name="Daligault H."/>
            <person name="Chen A."/>
            <person name="Krypides N."/>
            <person name="Mavromatis K."/>
            <person name="Markowitz V."/>
            <person name="Szeto E."/>
            <person name="Ivanova N."/>
            <person name="Ovchinnikova G."/>
            <person name="Pagani I."/>
            <person name="Pati A."/>
            <person name="Goodwin L."/>
            <person name="Peters L."/>
            <person name="Pitluck S."/>
            <person name="Woyke T."/>
            <person name="Kerfeld C."/>
        </authorList>
    </citation>
    <scope>NUCLEOTIDE SEQUENCE [LARGE SCALE GENOMIC DNA]</scope>
    <source>
        <strain evidence="11">PCC 8305</strain>
    </source>
</reference>
<dbReference type="GO" id="GO:0046872">
    <property type="term" value="F:metal ion binding"/>
    <property type="evidence" value="ECO:0007669"/>
    <property type="project" value="UniProtKB-KW"/>
</dbReference>
<keyword evidence="5 10" id="KW-0479">Metal-binding</keyword>
<keyword evidence="6" id="KW-0560">Oxidoreductase</keyword>
<evidence type="ECO:0000256" key="4">
    <source>
        <dbReference type="ARBA" id="ARBA00022617"/>
    </source>
</evidence>
<dbReference type="FunFam" id="1.20.910.10:FF:000001">
    <property type="entry name" value="Heme oxygenase 1"/>
    <property type="match status" value="1"/>
</dbReference>
<proteinExistence type="inferred from homology"/>
<dbReference type="PATRIC" id="fig|13035.3.peg.2247"/>
<dbReference type="Pfam" id="PF01126">
    <property type="entry name" value="Heme_oxygenase"/>
    <property type="match status" value="1"/>
</dbReference>
<dbReference type="PIRSF" id="PIRSF000343">
    <property type="entry name" value="Haem_Oase"/>
    <property type="match status" value="1"/>
</dbReference>
<evidence type="ECO:0000256" key="2">
    <source>
        <dbReference type="ARBA" id="ARBA00012360"/>
    </source>
</evidence>
<dbReference type="EMBL" id="CP003944">
    <property type="protein sequence ID" value="AFZ50624.1"/>
    <property type="molecule type" value="Genomic_DNA"/>
</dbReference>
<dbReference type="PROSITE" id="PS00593">
    <property type="entry name" value="HEME_OXYGENASE"/>
    <property type="match status" value="1"/>
</dbReference>
<dbReference type="GO" id="GO:0006788">
    <property type="term" value="P:heme oxidation"/>
    <property type="evidence" value="ECO:0007669"/>
    <property type="project" value="InterPro"/>
</dbReference>
<keyword evidence="3" id="KW-0602">Photosynthesis</keyword>
<dbReference type="EC" id="1.14.14.18" evidence="2"/>
<dbReference type="InterPro" id="IPR016084">
    <property type="entry name" value="Haem_Oase-like_multi-hlx"/>
</dbReference>
<protein>
    <recommendedName>
        <fullName evidence="2">heme oxygenase (biliverdin-producing)</fullName>
        <ecNumber evidence="2">1.14.14.18</ecNumber>
    </recommendedName>
</protein>
<comment type="similarity">
    <text evidence="1">Belongs to the heme oxygenase family.</text>
</comment>
<dbReference type="SUPFAM" id="SSF48613">
    <property type="entry name" value="Heme oxygenase-like"/>
    <property type="match status" value="1"/>
</dbReference>
<keyword evidence="4 9" id="KW-0349">Heme</keyword>
<evidence type="ECO:0000256" key="10">
    <source>
        <dbReference type="PIRSR" id="PIRSR000343-2"/>
    </source>
</evidence>
<sequence length="246" mass="28091">MSYLAEQLREGTKQSHTASENTAFMKCFLKGVMEKKPFSELIADLYFVYATLEAEMFRHREHSVVGKIYFPELERKQKLEEDLAFYFGENWQEKIVASPAGKVYVDRIKKVSQTQPECLVAHAYVRYLGDLSGGQGLRKIARSAMDLPPDQGTGLHEFDALPNAEAKREFKEKYRNALNSIVVDEETQKAIIEEANYVFKLNRDVFHELEGEIKKSIGDRAFDLLTRQDQPGSTEKAVNSNQLVAN</sequence>
<dbReference type="HOGENOM" id="CLU_057050_2_0_3"/>
<dbReference type="GO" id="GO:0042167">
    <property type="term" value="P:heme catabolic process"/>
    <property type="evidence" value="ECO:0007669"/>
    <property type="project" value="TreeGrafter"/>
</dbReference>
<dbReference type="PANTHER" id="PTHR10720">
    <property type="entry name" value="HEME OXYGENASE"/>
    <property type="match status" value="1"/>
</dbReference>
<feature type="binding site" description="axial binding residue" evidence="10">
    <location>
        <position position="16"/>
    </location>
    <ligand>
        <name>heme b</name>
        <dbReference type="ChEBI" id="CHEBI:60344"/>
    </ligand>
    <ligandPart>
        <name>Fe</name>
        <dbReference type="ChEBI" id="CHEBI:18248"/>
    </ligandPart>
</feature>